<dbReference type="OrthoDB" id="9799036at2"/>
<organism evidence="3 4">
    <name type="scientific">Pelagimonas varians</name>
    <dbReference type="NCBI Taxonomy" id="696760"/>
    <lineage>
        <taxon>Bacteria</taxon>
        <taxon>Pseudomonadati</taxon>
        <taxon>Pseudomonadota</taxon>
        <taxon>Alphaproteobacteria</taxon>
        <taxon>Rhodobacterales</taxon>
        <taxon>Roseobacteraceae</taxon>
        <taxon>Pelagimonas</taxon>
    </lineage>
</organism>
<dbReference type="Gene3D" id="3.10.129.10">
    <property type="entry name" value="Hotdog Thioesterase"/>
    <property type="match status" value="1"/>
</dbReference>
<dbReference type="Pfam" id="PF13279">
    <property type="entry name" value="4HBT_2"/>
    <property type="match status" value="1"/>
</dbReference>
<accession>A0A238K463</accession>
<name>A0A238K463_9RHOB</name>
<gene>
    <name evidence="3" type="ORF">PEV8663_01122</name>
</gene>
<dbReference type="PANTHER" id="PTHR31793:SF27">
    <property type="entry name" value="NOVEL THIOESTERASE SUPERFAMILY DOMAIN AND SAPOSIN A-TYPE DOMAIN CONTAINING PROTEIN (0610012H03RIK)"/>
    <property type="match status" value="1"/>
</dbReference>
<protein>
    <submittedName>
        <fullName evidence="3">Thioesterase superfamily protein</fullName>
    </submittedName>
</protein>
<sequence>MSRPLPSVRHAYRDFIPMQTRWADNDEYGHMNNATYMSLFDTAISTWQMHNGLDIRGPKALRFLVVESGCRYFSETGFPDALHAGIRLGHLGNSSCRFEIGLFCNDQPTACAEGFFTQVLVGDRSNPTPIPVRVRETLSRLLPAS</sequence>
<keyword evidence="4" id="KW-1185">Reference proteome</keyword>
<dbReference type="SUPFAM" id="SSF54637">
    <property type="entry name" value="Thioesterase/thiol ester dehydrase-isomerase"/>
    <property type="match status" value="1"/>
</dbReference>
<evidence type="ECO:0000256" key="2">
    <source>
        <dbReference type="ARBA" id="ARBA00022801"/>
    </source>
</evidence>
<dbReference type="AlphaFoldDB" id="A0A238K463"/>
<evidence type="ECO:0000313" key="3">
    <source>
        <dbReference type="EMBL" id="SMX37553.1"/>
    </source>
</evidence>
<proteinExistence type="inferred from homology"/>
<dbReference type="EMBL" id="FXYH01000003">
    <property type="protein sequence ID" value="SMX37553.1"/>
    <property type="molecule type" value="Genomic_DNA"/>
</dbReference>
<comment type="similarity">
    <text evidence="1">Belongs to the 4-hydroxybenzoyl-CoA thioesterase family.</text>
</comment>
<evidence type="ECO:0000256" key="1">
    <source>
        <dbReference type="ARBA" id="ARBA00005953"/>
    </source>
</evidence>
<dbReference type="RefSeq" id="WP_097803632.1">
    <property type="nucleotide sequence ID" value="NZ_QKMF01000006.1"/>
</dbReference>
<dbReference type="GO" id="GO:0047617">
    <property type="term" value="F:fatty acyl-CoA hydrolase activity"/>
    <property type="evidence" value="ECO:0007669"/>
    <property type="project" value="TreeGrafter"/>
</dbReference>
<reference evidence="3 4" key="1">
    <citation type="submission" date="2017-05" db="EMBL/GenBank/DDBJ databases">
        <authorList>
            <person name="Song R."/>
            <person name="Chenine A.L."/>
            <person name="Ruprecht R.M."/>
        </authorList>
    </citation>
    <scope>NUCLEOTIDE SEQUENCE [LARGE SCALE GENOMIC DNA]</scope>
    <source>
        <strain evidence="3 4">CECT 8663</strain>
    </source>
</reference>
<evidence type="ECO:0000313" key="4">
    <source>
        <dbReference type="Proteomes" id="UP000220836"/>
    </source>
</evidence>
<dbReference type="CDD" id="cd00586">
    <property type="entry name" value="4HBT"/>
    <property type="match status" value="1"/>
</dbReference>
<dbReference type="PANTHER" id="PTHR31793">
    <property type="entry name" value="4-HYDROXYBENZOYL-COA THIOESTERASE FAMILY MEMBER"/>
    <property type="match status" value="1"/>
</dbReference>
<dbReference type="Proteomes" id="UP000220836">
    <property type="component" value="Unassembled WGS sequence"/>
</dbReference>
<dbReference type="InterPro" id="IPR050563">
    <property type="entry name" value="4-hydroxybenzoyl-CoA_TE"/>
</dbReference>
<keyword evidence="2" id="KW-0378">Hydrolase</keyword>
<dbReference type="InterPro" id="IPR029069">
    <property type="entry name" value="HotDog_dom_sf"/>
</dbReference>